<evidence type="ECO:0000313" key="3">
    <source>
        <dbReference type="Proteomes" id="UP000535020"/>
    </source>
</evidence>
<dbReference type="PROSITE" id="PS51257">
    <property type="entry name" value="PROKAR_LIPOPROTEIN"/>
    <property type="match status" value="1"/>
</dbReference>
<reference evidence="2 3" key="1">
    <citation type="submission" date="2020-07" db="EMBL/GenBank/DDBJ databases">
        <authorList>
            <person name="Sun Q."/>
        </authorList>
    </citation>
    <scope>NUCLEOTIDE SEQUENCE [LARGE SCALE GENOMIC DNA]</scope>
    <source>
        <strain evidence="2 3">MAH-1</strain>
    </source>
</reference>
<proteinExistence type="predicted"/>
<evidence type="ECO:0000259" key="1">
    <source>
        <dbReference type="Pfam" id="PF13648"/>
    </source>
</evidence>
<dbReference type="Pfam" id="PF13648">
    <property type="entry name" value="Lipocalin_4"/>
    <property type="match status" value="1"/>
</dbReference>
<name>A0A7Y8Y222_9FLAO</name>
<comment type="caution">
    <text evidence="2">The sequence shown here is derived from an EMBL/GenBank/DDBJ whole genome shotgun (WGS) entry which is preliminary data.</text>
</comment>
<sequence>MRYFASLIVFSLFFTSCQHKISKDQIAKLNGYWQIEKVMTADGEQKDYQANTSYDYFEIKADKGFRAKVMPQLDGSFLTNNLKENVTVSYEKDGTYLNYVTEYAKWREQIKVLDENEFVVENAQKIEYHYKKAGPIKIE</sequence>
<accession>A0A7Y8Y222</accession>
<gene>
    <name evidence="2" type="ORF">HZF10_09435</name>
</gene>
<dbReference type="RefSeq" id="WP_176005945.1">
    <property type="nucleotide sequence ID" value="NZ_JABWMI010000010.1"/>
</dbReference>
<dbReference type="Proteomes" id="UP000535020">
    <property type="component" value="Unassembled WGS sequence"/>
</dbReference>
<dbReference type="InterPro" id="IPR024311">
    <property type="entry name" value="Lipocalin-like"/>
</dbReference>
<dbReference type="EMBL" id="JACBJI010000003">
    <property type="protein sequence ID" value="NYA71141.1"/>
    <property type="molecule type" value="Genomic_DNA"/>
</dbReference>
<protein>
    <submittedName>
        <fullName evidence="2">Lipocalin family protein</fullName>
    </submittedName>
</protein>
<evidence type="ECO:0000313" key="2">
    <source>
        <dbReference type="EMBL" id="NYA71141.1"/>
    </source>
</evidence>
<keyword evidence="3" id="KW-1185">Reference proteome</keyword>
<organism evidence="2 3">
    <name type="scientific">Flavobacterium agri</name>
    <dbReference type="NCBI Taxonomy" id="2743471"/>
    <lineage>
        <taxon>Bacteria</taxon>
        <taxon>Pseudomonadati</taxon>
        <taxon>Bacteroidota</taxon>
        <taxon>Flavobacteriia</taxon>
        <taxon>Flavobacteriales</taxon>
        <taxon>Flavobacteriaceae</taxon>
        <taxon>Flavobacterium</taxon>
    </lineage>
</organism>
<feature type="domain" description="Lipocalin-like" evidence="1">
    <location>
        <begin position="29"/>
        <end position="120"/>
    </location>
</feature>
<dbReference type="AlphaFoldDB" id="A0A7Y8Y222"/>